<gene>
    <name evidence="4" type="ORF">A3D78_00645</name>
</gene>
<keyword evidence="2" id="KW-0964">Secreted</keyword>
<dbReference type="Gene3D" id="2.150.10.10">
    <property type="entry name" value="Serralysin-like metalloprotease, C-terminal"/>
    <property type="match status" value="2"/>
</dbReference>
<dbReference type="PROSITE" id="PS00330">
    <property type="entry name" value="HEMOLYSIN_CALCIUM"/>
    <property type="match status" value="1"/>
</dbReference>
<dbReference type="SUPFAM" id="SSF51120">
    <property type="entry name" value="beta-Roll"/>
    <property type="match status" value="1"/>
</dbReference>
<reference evidence="4 5" key="1">
    <citation type="journal article" date="2016" name="Nat. Commun.">
        <title>Thousands of microbial genomes shed light on interconnected biogeochemical processes in an aquifer system.</title>
        <authorList>
            <person name="Anantharaman K."/>
            <person name="Brown C.T."/>
            <person name="Hug L.A."/>
            <person name="Sharon I."/>
            <person name="Castelle C.J."/>
            <person name="Probst A.J."/>
            <person name="Thomas B.C."/>
            <person name="Singh A."/>
            <person name="Wilkins M.J."/>
            <person name="Karaoz U."/>
            <person name="Brodie E.L."/>
            <person name="Williams K.H."/>
            <person name="Hubbard S.S."/>
            <person name="Banfield J.F."/>
        </authorList>
    </citation>
    <scope>NUCLEOTIDE SEQUENCE [LARGE SCALE GENOMIC DNA]</scope>
</reference>
<dbReference type="InterPro" id="IPR001343">
    <property type="entry name" value="Hemolysn_Ca-bd"/>
</dbReference>
<evidence type="ECO:0000256" key="1">
    <source>
        <dbReference type="ARBA" id="ARBA00004613"/>
    </source>
</evidence>
<dbReference type="EMBL" id="MFJM01000054">
    <property type="protein sequence ID" value="OGG16707.1"/>
    <property type="molecule type" value="Genomic_DNA"/>
</dbReference>
<dbReference type="InterPro" id="IPR011049">
    <property type="entry name" value="Serralysin-like_metalloprot_C"/>
</dbReference>
<dbReference type="PANTHER" id="PTHR38340:SF1">
    <property type="entry name" value="S-LAYER PROTEIN"/>
    <property type="match status" value="1"/>
</dbReference>
<dbReference type="InterPro" id="IPR018511">
    <property type="entry name" value="Hemolysin-typ_Ca-bd_CS"/>
</dbReference>
<dbReference type="InterPro" id="IPR050557">
    <property type="entry name" value="RTX_toxin/Mannuronan_C5-epim"/>
</dbReference>
<name>A0A1F5ZXE1_9BACT</name>
<comment type="caution">
    <text evidence="4">The sequence shown here is derived from an EMBL/GenBank/DDBJ whole genome shotgun (WGS) entry which is preliminary data.</text>
</comment>
<sequence length="379" mass="39895">MKKRLIKIIALLLFIAVLIGLNKGIKFSQSTVRAVGDLSVDWGPGIAEGDPIFVVNNFAPGEVESRDVIITNNASTTRPVGIRGIKISELKNLSDKLLITIFSPSDTYYGGSGDEKTLTQFFNQSSGPDGISLFNLTSGNTKTITVQVTFDPQADNDYQEAEVVFDLRIGIAIAVPEDCQGISFPNDPVFGTEGNDEIAGTNKNDLIYTFEGNDKVQSGNGDDCVIGGPGNDNINNSNGNDILFGGEGNDLLKGSNGNDKIFGNAGNDQILASNGNDIAYGDDGDDYIHGSNGHDQLSGGQGNDNLIGSNGDDLINGNSGNDKLEGGNGKDRVFGMDGNDQLFGDNEDDYLDGGDGLDKATGNGGRDTCLAEAKITCEL</sequence>
<comment type="subcellular location">
    <subcellularLocation>
        <location evidence="1">Secreted</location>
    </subcellularLocation>
</comment>
<dbReference type="GO" id="GO:0005509">
    <property type="term" value="F:calcium ion binding"/>
    <property type="evidence" value="ECO:0007669"/>
    <property type="project" value="InterPro"/>
</dbReference>
<dbReference type="GO" id="GO:0005576">
    <property type="term" value="C:extracellular region"/>
    <property type="evidence" value="ECO:0007669"/>
    <property type="project" value="UniProtKB-SubCell"/>
</dbReference>
<evidence type="ECO:0000256" key="2">
    <source>
        <dbReference type="ARBA" id="ARBA00022525"/>
    </source>
</evidence>
<dbReference type="PRINTS" id="PR00313">
    <property type="entry name" value="CABNDNGRPT"/>
</dbReference>
<evidence type="ECO:0000256" key="3">
    <source>
        <dbReference type="SAM" id="MobiDB-lite"/>
    </source>
</evidence>
<evidence type="ECO:0008006" key="6">
    <source>
        <dbReference type="Google" id="ProtNLM"/>
    </source>
</evidence>
<dbReference type="Pfam" id="PF00353">
    <property type="entry name" value="HemolysinCabind"/>
    <property type="match status" value="4"/>
</dbReference>
<feature type="region of interest" description="Disordered" evidence="3">
    <location>
        <begin position="289"/>
        <end position="328"/>
    </location>
</feature>
<dbReference type="AlphaFoldDB" id="A0A1F5ZXE1"/>
<dbReference type="STRING" id="1798383.A3D78_00645"/>
<protein>
    <recommendedName>
        <fullName evidence="6">Calcium-binding protein</fullName>
    </recommendedName>
</protein>
<organism evidence="4 5">
    <name type="scientific">Candidatus Gottesmanbacteria bacterium RIFCSPHIGHO2_02_FULL_39_14</name>
    <dbReference type="NCBI Taxonomy" id="1798383"/>
    <lineage>
        <taxon>Bacteria</taxon>
        <taxon>Candidatus Gottesmaniibacteriota</taxon>
    </lineage>
</organism>
<dbReference type="Proteomes" id="UP000176253">
    <property type="component" value="Unassembled WGS sequence"/>
</dbReference>
<evidence type="ECO:0000313" key="4">
    <source>
        <dbReference type="EMBL" id="OGG16707.1"/>
    </source>
</evidence>
<accession>A0A1F5ZXE1</accession>
<proteinExistence type="predicted"/>
<dbReference type="PANTHER" id="PTHR38340">
    <property type="entry name" value="S-LAYER PROTEIN"/>
    <property type="match status" value="1"/>
</dbReference>
<evidence type="ECO:0000313" key="5">
    <source>
        <dbReference type="Proteomes" id="UP000176253"/>
    </source>
</evidence>